<dbReference type="Gene3D" id="3.40.50.150">
    <property type="entry name" value="Vaccinia Virus protein VP39"/>
    <property type="match status" value="1"/>
</dbReference>
<organism evidence="6 7">
    <name type="scientific">Parvularcula lutaonensis</name>
    <dbReference type="NCBI Taxonomy" id="491923"/>
    <lineage>
        <taxon>Bacteria</taxon>
        <taxon>Pseudomonadati</taxon>
        <taxon>Pseudomonadota</taxon>
        <taxon>Alphaproteobacteria</taxon>
        <taxon>Parvularculales</taxon>
        <taxon>Parvularculaceae</taxon>
        <taxon>Parvularcula</taxon>
    </lineage>
</organism>
<dbReference type="EC" id="2.1.1.-" evidence="6"/>
<proteinExistence type="inferred from homology"/>
<dbReference type="GO" id="GO:0032259">
    <property type="term" value="P:methylation"/>
    <property type="evidence" value="ECO:0007669"/>
    <property type="project" value="UniProtKB-KW"/>
</dbReference>
<keyword evidence="4" id="KW-0949">S-adenosyl-L-methionine</keyword>
<dbReference type="EMBL" id="JBHRVA010000002">
    <property type="protein sequence ID" value="MFC3301282.1"/>
    <property type="molecule type" value="Genomic_DNA"/>
</dbReference>
<dbReference type="SUPFAM" id="SSF53335">
    <property type="entry name" value="S-adenosyl-L-methionine-dependent methyltransferases"/>
    <property type="match status" value="1"/>
</dbReference>
<protein>
    <submittedName>
        <fullName evidence="6">Class I SAM-dependent methyltransferase</fullName>
        <ecNumber evidence="6">2.1.1.-</ecNumber>
    </submittedName>
</protein>
<dbReference type="PANTHER" id="PTHR43667">
    <property type="entry name" value="CYCLOPROPANE-FATTY-ACYL-PHOSPHOLIPID SYNTHASE"/>
    <property type="match status" value="1"/>
</dbReference>
<sequence length="399" mass="44920">MWEVFLARAIRREAAGHLFTVHLPSGRVLRPSTGAETPFEVALHGKDAARRLCLNPPLAFGELYTEGKIELLRGELVEVIEALLPPRGGPSAPTRRFSRWRNPPETSRHNVEHHYDLGNDFYRLFLDEDLQYSCAYWGPGVRTLEEAQEAKKRHIAEKLLIKPGMRVLDVGCGWGGMALTLARDYGAEVTGITLSPSQLAHAEARAERAGLSGRVRFLLTDYREIEERFDRVVSVGMLEHVGPRDLPVYFRRLAQLLEPDGAALVHSIGRAGPPRQTSPWIKKYIFPGGHLPALSDLASPLESSGLWLTDLEVLRLHYAKTLRAWRERFEQHADHIEREKGEDFVRLWRFYLCGSEAAFTAGDQVVFQLQLAASREVVPLTRDYLYTDKVPEASGAEAA</sequence>
<dbReference type="Proteomes" id="UP001595607">
    <property type="component" value="Unassembled WGS sequence"/>
</dbReference>
<dbReference type="PANTHER" id="PTHR43667:SF1">
    <property type="entry name" value="CYCLOPROPANE-FATTY-ACYL-PHOSPHOLIPID SYNTHASE"/>
    <property type="match status" value="1"/>
</dbReference>
<evidence type="ECO:0000256" key="4">
    <source>
        <dbReference type="ARBA" id="ARBA00022691"/>
    </source>
</evidence>
<gene>
    <name evidence="6" type="ORF">ACFONP_00870</name>
</gene>
<keyword evidence="3 6" id="KW-0808">Transferase</keyword>
<dbReference type="InterPro" id="IPR029063">
    <property type="entry name" value="SAM-dependent_MTases_sf"/>
</dbReference>
<keyword evidence="7" id="KW-1185">Reference proteome</keyword>
<dbReference type="Pfam" id="PF02353">
    <property type="entry name" value="CMAS"/>
    <property type="match status" value="1"/>
</dbReference>
<keyword evidence="5" id="KW-0443">Lipid metabolism</keyword>
<dbReference type="CDD" id="cd02440">
    <property type="entry name" value="AdoMet_MTases"/>
    <property type="match status" value="1"/>
</dbReference>
<dbReference type="PIRSF" id="PIRSF003085">
    <property type="entry name" value="CMAS"/>
    <property type="match status" value="1"/>
</dbReference>
<dbReference type="InterPro" id="IPR003333">
    <property type="entry name" value="CMAS"/>
</dbReference>
<reference evidence="7" key="1">
    <citation type="journal article" date="2019" name="Int. J. Syst. Evol. Microbiol.">
        <title>The Global Catalogue of Microorganisms (GCM) 10K type strain sequencing project: providing services to taxonomists for standard genome sequencing and annotation.</title>
        <authorList>
            <consortium name="The Broad Institute Genomics Platform"/>
            <consortium name="The Broad Institute Genome Sequencing Center for Infectious Disease"/>
            <person name="Wu L."/>
            <person name="Ma J."/>
        </authorList>
    </citation>
    <scope>NUCLEOTIDE SEQUENCE [LARGE SCALE GENOMIC DNA]</scope>
    <source>
        <strain evidence="7">KCTC 22245</strain>
    </source>
</reference>
<keyword evidence="2 6" id="KW-0489">Methyltransferase</keyword>
<accession>A0ABV7M8L3</accession>
<dbReference type="GO" id="GO:0008168">
    <property type="term" value="F:methyltransferase activity"/>
    <property type="evidence" value="ECO:0007669"/>
    <property type="project" value="UniProtKB-KW"/>
</dbReference>
<evidence type="ECO:0000313" key="7">
    <source>
        <dbReference type="Proteomes" id="UP001595607"/>
    </source>
</evidence>
<dbReference type="RefSeq" id="WP_189571978.1">
    <property type="nucleotide sequence ID" value="NZ_BMXU01000001.1"/>
</dbReference>
<evidence type="ECO:0000256" key="3">
    <source>
        <dbReference type="ARBA" id="ARBA00022679"/>
    </source>
</evidence>
<evidence type="ECO:0000256" key="2">
    <source>
        <dbReference type="ARBA" id="ARBA00022603"/>
    </source>
</evidence>
<evidence type="ECO:0000256" key="1">
    <source>
        <dbReference type="ARBA" id="ARBA00010815"/>
    </source>
</evidence>
<evidence type="ECO:0000256" key="5">
    <source>
        <dbReference type="ARBA" id="ARBA00023098"/>
    </source>
</evidence>
<evidence type="ECO:0000313" key="6">
    <source>
        <dbReference type="EMBL" id="MFC3301282.1"/>
    </source>
</evidence>
<dbReference type="InterPro" id="IPR050723">
    <property type="entry name" value="CFA/CMAS"/>
</dbReference>
<comment type="caution">
    <text evidence="6">The sequence shown here is derived from an EMBL/GenBank/DDBJ whole genome shotgun (WGS) entry which is preliminary data.</text>
</comment>
<comment type="similarity">
    <text evidence="1">Belongs to the CFA/CMAS family.</text>
</comment>
<name>A0ABV7M8L3_9PROT</name>